<keyword evidence="2" id="KW-1185">Reference proteome</keyword>
<evidence type="ECO:0000313" key="1">
    <source>
        <dbReference type="EMBL" id="MCO6158765.1"/>
    </source>
</evidence>
<accession>A0ABT1CD36</accession>
<evidence type="ECO:0000313" key="2">
    <source>
        <dbReference type="Proteomes" id="UP001523401"/>
    </source>
</evidence>
<comment type="caution">
    <text evidence="1">The sequence shown here is derived from an EMBL/GenBank/DDBJ whole genome shotgun (WGS) entry which is preliminary data.</text>
</comment>
<dbReference type="RefSeq" id="WP_252848350.1">
    <property type="nucleotide sequence ID" value="NZ_BAPW01000034.1"/>
</dbReference>
<evidence type="ECO:0008006" key="3">
    <source>
        <dbReference type="Google" id="ProtNLM"/>
    </source>
</evidence>
<proteinExistence type="predicted"/>
<organism evidence="1 2">
    <name type="scientific">Asaia lannensis NBRC 102526</name>
    <dbReference type="NCBI Taxonomy" id="1307926"/>
    <lineage>
        <taxon>Bacteria</taxon>
        <taxon>Pseudomonadati</taxon>
        <taxon>Pseudomonadota</taxon>
        <taxon>Alphaproteobacteria</taxon>
        <taxon>Acetobacterales</taxon>
        <taxon>Acetobacteraceae</taxon>
        <taxon>Asaia</taxon>
    </lineage>
</organism>
<name>A0ABT1CD36_9PROT</name>
<reference evidence="1 2" key="1">
    <citation type="submission" date="2022-06" db="EMBL/GenBank/DDBJ databases">
        <title>Whole-genome of Asaia lannensis strain LMG 27011T.</title>
        <authorList>
            <person name="Sombolestani A."/>
        </authorList>
    </citation>
    <scope>NUCLEOTIDE SEQUENCE [LARGE SCALE GENOMIC DNA]</scope>
    <source>
        <strain evidence="1 2">NBRC 102526</strain>
    </source>
</reference>
<sequence>MKPGCRSAWRVVMDAFGAAGACAPLFCTITERPRRSPQACVWPASRRQMYSGANVVMYNLGSSRDWVCKAGIEVGRAGPGFSPVEMGFSKLTAHLGRAAERIRNGLRNRIGRLIDQITPASSPTLDTSVNAEKALWSGCR</sequence>
<dbReference type="Proteomes" id="UP001523401">
    <property type="component" value="Unassembled WGS sequence"/>
</dbReference>
<gene>
    <name evidence="1" type="ORF">NF685_01815</name>
</gene>
<dbReference type="EMBL" id="JAMXQU010000001">
    <property type="protein sequence ID" value="MCO6158765.1"/>
    <property type="molecule type" value="Genomic_DNA"/>
</dbReference>
<protein>
    <recommendedName>
        <fullName evidence="3">Transposase</fullName>
    </recommendedName>
</protein>